<evidence type="ECO:0000313" key="1">
    <source>
        <dbReference type="EMBL" id="AKB30003.1"/>
    </source>
</evidence>
<dbReference type="OrthoDB" id="52877at2157"/>
<gene>
    <name evidence="1" type="ORF">MSSIT_3284</name>
</gene>
<dbReference type="GeneID" id="24862198"/>
<name>A0A0E3PA23_9EURY</name>
<evidence type="ECO:0000313" key="2">
    <source>
        <dbReference type="Proteomes" id="UP000033111"/>
    </source>
</evidence>
<keyword evidence="2" id="KW-1185">Reference proteome</keyword>
<dbReference type="PATRIC" id="fig|1434120.4.peg.4263"/>
<dbReference type="Proteomes" id="UP000033111">
    <property type="component" value="Chromosome"/>
</dbReference>
<dbReference type="Pfam" id="PF22263">
    <property type="entry name" value="DUF6951"/>
    <property type="match status" value="1"/>
</dbReference>
<accession>A0A0E3PA23</accession>
<dbReference type="EMBL" id="CP009506">
    <property type="protein sequence ID" value="AKB30003.1"/>
    <property type="molecule type" value="Genomic_DNA"/>
</dbReference>
<organism evidence="1 2">
    <name type="scientific">Methanosarcina siciliae T4/M</name>
    <dbReference type="NCBI Taxonomy" id="1434120"/>
    <lineage>
        <taxon>Archaea</taxon>
        <taxon>Methanobacteriati</taxon>
        <taxon>Methanobacteriota</taxon>
        <taxon>Stenosarchaea group</taxon>
        <taxon>Methanomicrobia</taxon>
        <taxon>Methanosarcinales</taxon>
        <taxon>Methanosarcinaceae</taxon>
        <taxon>Methanosarcina</taxon>
    </lineage>
</organism>
<dbReference type="HOGENOM" id="CLU_145178_0_0_2"/>
<proteinExistence type="predicted"/>
<dbReference type="AlphaFoldDB" id="A0A0E3PA23"/>
<sequence length="106" mass="11689">MTEITVNSTICDFTHKLRGSMKGGNIIVDIETPCEKIKKISHLEVPMMETMDIKDNYVMDRAKEAKCCSNCLVPCGVLNLCKLESGFIAKSLAKKAGSLSIDFDEV</sequence>
<dbReference type="InterPro" id="IPR054227">
    <property type="entry name" value="DUF6951"/>
</dbReference>
<dbReference type="RefSeq" id="WP_048173757.1">
    <property type="nucleotide sequence ID" value="NZ_CP009506.1"/>
</dbReference>
<reference evidence="1 2" key="1">
    <citation type="submission" date="2014-07" db="EMBL/GenBank/DDBJ databases">
        <title>Methanogenic archaea and the global carbon cycle.</title>
        <authorList>
            <person name="Henriksen J.R."/>
            <person name="Luke J."/>
            <person name="Reinhart S."/>
            <person name="Benedict M.N."/>
            <person name="Youngblut N.D."/>
            <person name="Metcalf M.E."/>
            <person name="Whitaker R.J."/>
            <person name="Metcalf W.W."/>
        </authorList>
    </citation>
    <scope>NUCLEOTIDE SEQUENCE [LARGE SCALE GENOMIC DNA]</scope>
    <source>
        <strain evidence="1 2">T4/M</strain>
    </source>
</reference>
<protein>
    <submittedName>
        <fullName evidence="1">Uncharacterized protein</fullName>
    </submittedName>
</protein>
<dbReference type="KEGG" id="msw:MSSIT_3284"/>